<dbReference type="EMBL" id="AECZ01000007">
    <property type="protein sequence ID" value="EFL51810.1"/>
    <property type="molecule type" value="Genomic_DNA"/>
</dbReference>
<comment type="caution">
    <text evidence="2">The sequence shown here is derived from an EMBL/GenBank/DDBJ whole genome shotgun (WGS) entry which is preliminary data.</text>
</comment>
<dbReference type="RefSeq" id="WP_005992331.1">
    <property type="nucleotide sequence ID" value="NZ_AECZ01000007.1"/>
</dbReference>
<evidence type="ECO:0000313" key="2">
    <source>
        <dbReference type="EMBL" id="EFL51810.1"/>
    </source>
</evidence>
<proteinExistence type="predicted"/>
<organism evidence="2 3">
    <name type="scientific">Solidesulfovibrio fructosivorans JJ]</name>
    <dbReference type="NCBI Taxonomy" id="596151"/>
    <lineage>
        <taxon>Bacteria</taxon>
        <taxon>Pseudomonadati</taxon>
        <taxon>Thermodesulfobacteriota</taxon>
        <taxon>Desulfovibrionia</taxon>
        <taxon>Desulfovibrionales</taxon>
        <taxon>Desulfovibrionaceae</taxon>
        <taxon>Solidesulfovibrio</taxon>
    </lineage>
</organism>
<gene>
    <name evidence="2" type="ORF">DesfrDRAFT_1345</name>
</gene>
<feature type="signal peptide" evidence="1">
    <location>
        <begin position="1"/>
        <end position="20"/>
    </location>
</feature>
<name>E1JUP6_SOLFR</name>
<evidence type="ECO:0000256" key="1">
    <source>
        <dbReference type="SAM" id="SignalP"/>
    </source>
</evidence>
<reference evidence="2 3" key="1">
    <citation type="submission" date="2010-08" db="EMBL/GenBank/DDBJ databases">
        <title>The draft genome of Desulfovibrio fructosovorans JJ.</title>
        <authorList>
            <consortium name="US DOE Joint Genome Institute (JGI-PGF)"/>
            <person name="Lucas S."/>
            <person name="Copeland A."/>
            <person name="Lapidus A."/>
            <person name="Cheng J.-F."/>
            <person name="Bruce D."/>
            <person name="Goodwin L."/>
            <person name="Pitluck S."/>
            <person name="Land M.L."/>
            <person name="Hauser L."/>
            <person name="Chang Y.-J."/>
            <person name="Jeffries C."/>
            <person name="Wall J.D."/>
            <person name="Stahl D.A."/>
            <person name="Arkin A.P."/>
            <person name="Dehal P."/>
            <person name="Stolyar S.M."/>
            <person name="Hazen T.C."/>
            <person name="Woyke T.J."/>
        </authorList>
    </citation>
    <scope>NUCLEOTIDE SEQUENCE [LARGE SCALE GENOMIC DNA]</scope>
    <source>
        <strain evidence="2 3">JJ</strain>
    </source>
</reference>
<protein>
    <recommendedName>
        <fullName evidence="4">Lipoprotein</fullName>
    </recommendedName>
</protein>
<accession>E1JUP6</accession>
<dbReference type="AlphaFoldDB" id="E1JUP6"/>
<dbReference type="OrthoDB" id="5458578at2"/>
<evidence type="ECO:0000313" key="3">
    <source>
        <dbReference type="Proteomes" id="UP000006250"/>
    </source>
</evidence>
<evidence type="ECO:0008006" key="4">
    <source>
        <dbReference type="Google" id="ProtNLM"/>
    </source>
</evidence>
<feature type="chain" id="PRO_5003147958" description="Lipoprotein" evidence="1">
    <location>
        <begin position="21"/>
        <end position="173"/>
    </location>
</feature>
<keyword evidence="3" id="KW-1185">Reference proteome</keyword>
<dbReference type="Proteomes" id="UP000006250">
    <property type="component" value="Unassembled WGS sequence"/>
</dbReference>
<keyword evidence="1" id="KW-0732">Signal</keyword>
<dbReference type="eggNOG" id="ENOG503180T">
    <property type="taxonomic scope" value="Bacteria"/>
</dbReference>
<sequence length="173" mass="17998" precursor="true">MSGCPLLLAGLLLLAACSSAPEPPSGVAGLRFGDPPPQNATPERVPLPSAVAGDLRFYTLPTDEAALDGVRLPRPVLAFYRGRFFSAAATLGSSGDAVALRQRLTKAYGAPYCRDAAKLAICLWRVGAVDAVLEVPEASPARFMLRHRTMADQVAAATGRAKDMPGGEGPPGK</sequence>